<proteinExistence type="predicted"/>
<dbReference type="EMBL" id="JBJJXI010000045">
    <property type="protein sequence ID" value="KAL3401629.1"/>
    <property type="molecule type" value="Genomic_DNA"/>
</dbReference>
<protein>
    <submittedName>
        <fullName evidence="2">Uncharacterized protein</fullName>
    </submittedName>
</protein>
<dbReference type="AlphaFoldDB" id="A0ABD2X942"/>
<accession>A0ABD2X942</accession>
<feature type="region of interest" description="Disordered" evidence="1">
    <location>
        <begin position="1"/>
        <end position="20"/>
    </location>
</feature>
<reference evidence="2 3" key="1">
    <citation type="journal article" date="2024" name="bioRxiv">
        <title>A reference genome for Trichogramma kaykai: A tiny desert-dwelling parasitoid wasp with competing sex-ratio distorters.</title>
        <authorList>
            <person name="Culotta J."/>
            <person name="Lindsey A.R."/>
        </authorList>
    </citation>
    <scope>NUCLEOTIDE SEQUENCE [LARGE SCALE GENOMIC DNA]</scope>
    <source>
        <strain evidence="2 3">KSX58</strain>
    </source>
</reference>
<evidence type="ECO:0000256" key="1">
    <source>
        <dbReference type="SAM" id="MobiDB-lite"/>
    </source>
</evidence>
<dbReference type="Proteomes" id="UP001627154">
    <property type="component" value="Unassembled WGS sequence"/>
</dbReference>
<gene>
    <name evidence="2" type="ORF">TKK_005435</name>
</gene>
<keyword evidence="3" id="KW-1185">Reference proteome</keyword>
<comment type="caution">
    <text evidence="2">The sequence shown here is derived from an EMBL/GenBank/DDBJ whole genome shotgun (WGS) entry which is preliminary data.</text>
</comment>
<evidence type="ECO:0000313" key="3">
    <source>
        <dbReference type="Proteomes" id="UP001627154"/>
    </source>
</evidence>
<organism evidence="2 3">
    <name type="scientific">Trichogramma kaykai</name>
    <dbReference type="NCBI Taxonomy" id="54128"/>
    <lineage>
        <taxon>Eukaryota</taxon>
        <taxon>Metazoa</taxon>
        <taxon>Ecdysozoa</taxon>
        <taxon>Arthropoda</taxon>
        <taxon>Hexapoda</taxon>
        <taxon>Insecta</taxon>
        <taxon>Pterygota</taxon>
        <taxon>Neoptera</taxon>
        <taxon>Endopterygota</taxon>
        <taxon>Hymenoptera</taxon>
        <taxon>Apocrita</taxon>
        <taxon>Proctotrupomorpha</taxon>
        <taxon>Chalcidoidea</taxon>
        <taxon>Trichogrammatidae</taxon>
        <taxon>Trichogramma</taxon>
    </lineage>
</organism>
<name>A0ABD2X942_9HYME</name>
<sequence length="180" mass="20206">MPAADSYTLSRPRRKSSAKAVGQVMTAMKNIKTAVGPTMTEIVKFISGALYDPVTKRGGSSEEGSRVWHFEASPRTLSDIVAGRDSRPVEKNSRRRQGTEAALETVDLNDATEPLYQSRRRVAKKARLFEPLIWSPFKLLKVIDALVMRLQKFLSNYIMVLVTQGRYSIGFINIDARTRT</sequence>
<evidence type="ECO:0000313" key="2">
    <source>
        <dbReference type="EMBL" id="KAL3401629.1"/>
    </source>
</evidence>